<sequence length="141" mass="15713">MTLPQPGYVRPASVALPKPRKRTLTGLLVLAFFIPPLALYLDGASGICVIVNLVVWGIIFFPAGIIHAFVYLLRSQERRNMSRPMRYRLWARSAEGTRPLEEAPKSPALLFEREESRALTAHPSYASPTGPEDNPFKDPIA</sequence>
<gene>
    <name evidence="3" type="ORF">BU26DRAFT_569374</name>
</gene>
<keyword evidence="2" id="KW-1133">Transmembrane helix</keyword>
<evidence type="ECO:0000256" key="2">
    <source>
        <dbReference type="SAM" id="Phobius"/>
    </source>
</evidence>
<evidence type="ECO:0000256" key="1">
    <source>
        <dbReference type="SAM" id="MobiDB-lite"/>
    </source>
</evidence>
<protein>
    <submittedName>
        <fullName evidence="3">Uncharacterized protein</fullName>
    </submittedName>
</protein>
<feature type="transmembrane region" description="Helical" evidence="2">
    <location>
        <begin position="23"/>
        <end position="41"/>
    </location>
</feature>
<dbReference type="AlphaFoldDB" id="A0A6A6I230"/>
<dbReference type="EMBL" id="ML987203">
    <property type="protein sequence ID" value="KAF2244391.1"/>
    <property type="molecule type" value="Genomic_DNA"/>
</dbReference>
<evidence type="ECO:0000313" key="3">
    <source>
        <dbReference type="EMBL" id="KAF2244391.1"/>
    </source>
</evidence>
<reference evidence="3" key="1">
    <citation type="journal article" date="2020" name="Stud. Mycol.">
        <title>101 Dothideomycetes genomes: a test case for predicting lifestyles and emergence of pathogens.</title>
        <authorList>
            <person name="Haridas S."/>
            <person name="Albert R."/>
            <person name="Binder M."/>
            <person name="Bloem J."/>
            <person name="Labutti K."/>
            <person name="Salamov A."/>
            <person name="Andreopoulos B."/>
            <person name="Baker S."/>
            <person name="Barry K."/>
            <person name="Bills G."/>
            <person name="Bluhm B."/>
            <person name="Cannon C."/>
            <person name="Castanera R."/>
            <person name="Culley D."/>
            <person name="Daum C."/>
            <person name="Ezra D."/>
            <person name="Gonzalez J."/>
            <person name="Henrissat B."/>
            <person name="Kuo A."/>
            <person name="Liang C."/>
            <person name="Lipzen A."/>
            <person name="Lutzoni F."/>
            <person name="Magnuson J."/>
            <person name="Mondo S."/>
            <person name="Nolan M."/>
            <person name="Ohm R."/>
            <person name="Pangilinan J."/>
            <person name="Park H.-J."/>
            <person name="Ramirez L."/>
            <person name="Alfaro M."/>
            <person name="Sun H."/>
            <person name="Tritt A."/>
            <person name="Yoshinaga Y."/>
            <person name="Zwiers L.-H."/>
            <person name="Turgeon B."/>
            <person name="Goodwin S."/>
            <person name="Spatafora J."/>
            <person name="Crous P."/>
            <person name="Grigoriev I."/>
        </authorList>
    </citation>
    <scope>NUCLEOTIDE SEQUENCE</scope>
    <source>
        <strain evidence="3">CBS 122368</strain>
    </source>
</reference>
<dbReference type="OrthoDB" id="3795589at2759"/>
<accession>A0A6A6I230</accession>
<proteinExistence type="predicted"/>
<keyword evidence="2" id="KW-0472">Membrane</keyword>
<keyword evidence="2" id="KW-0812">Transmembrane</keyword>
<evidence type="ECO:0000313" key="4">
    <source>
        <dbReference type="Proteomes" id="UP000800094"/>
    </source>
</evidence>
<feature type="region of interest" description="Disordered" evidence="1">
    <location>
        <begin position="118"/>
        <end position="141"/>
    </location>
</feature>
<feature type="transmembrane region" description="Helical" evidence="2">
    <location>
        <begin position="53"/>
        <end position="73"/>
    </location>
</feature>
<dbReference type="GeneID" id="54587208"/>
<organism evidence="3 4">
    <name type="scientific">Trematosphaeria pertusa</name>
    <dbReference type="NCBI Taxonomy" id="390896"/>
    <lineage>
        <taxon>Eukaryota</taxon>
        <taxon>Fungi</taxon>
        <taxon>Dikarya</taxon>
        <taxon>Ascomycota</taxon>
        <taxon>Pezizomycotina</taxon>
        <taxon>Dothideomycetes</taxon>
        <taxon>Pleosporomycetidae</taxon>
        <taxon>Pleosporales</taxon>
        <taxon>Massarineae</taxon>
        <taxon>Trematosphaeriaceae</taxon>
        <taxon>Trematosphaeria</taxon>
    </lineage>
</organism>
<dbReference type="RefSeq" id="XP_033679395.1">
    <property type="nucleotide sequence ID" value="XM_033833878.1"/>
</dbReference>
<dbReference type="Proteomes" id="UP000800094">
    <property type="component" value="Unassembled WGS sequence"/>
</dbReference>
<name>A0A6A6I230_9PLEO</name>
<keyword evidence="4" id="KW-1185">Reference proteome</keyword>